<evidence type="ECO:0000313" key="4">
    <source>
        <dbReference type="EMBL" id="GIM13683.1"/>
    </source>
</evidence>
<dbReference type="EMBL" id="BNCQ01000051">
    <property type="protein sequence ID" value="GIM13683.1"/>
    <property type="molecule type" value="Genomic_DNA"/>
</dbReference>
<dbReference type="Proteomes" id="UP000747110">
    <property type="component" value="Unassembled WGS sequence"/>
</dbReference>
<dbReference type="Pfam" id="PF02775">
    <property type="entry name" value="TPP_enzyme_C"/>
    <property type="match status" value="1"/>
</dbReference>
<dbReference type="PANTHER" id="PTHR42916:SF1">
    <property type="entry name" value="PROTEIN PHYLLO, CHLOROPLASTIC"/>
    <property type="match status" value="1"/>
</dbReference>
<evidence type="ECO:0000313" key="3">
    <source>
        <dbReference type="EMBL" id="GIL93100.1"/>
    </source>
</evidence>
<dbReference type="OrthoDB" id="8119704at2759"/>
<dbReference type="Gene3D" id="3.40.50.970">
    <property type="match status" value="1"/>
</dbReference>
<proteinExistence type="predicted"/>
<organism evidence="3 5">
    <name type="scientific">Volvox reticuliferus</name>
    <dbReference type="NCBI Taxonomy" id="1737510"/>
    <lineage>
        <taxon>Eukaryota</taxon>
        <taxon>Viridiplantae</taxon>
        <taxon>Chlorophyta</taxon>
        <taxon>core chlorophytes</taxon>
        <taxon>Chlorophyceae</taxon>
        <taxon>CS clade</taxon>
        <taxon>Chlamydomonadales</taxon>
        <taxon>Volvocaceae</taxon>
        <taxon>Volvox</taxon>
    </lineage>
</organism>
<dbReference type="InterPro" id="IPR029061">
    <property type="entry name" value="THDP-binding"/>
</dbReference>
<feature type="compositionally biased region" description="Low complexity" evidence="1">
    <location>
        <begin position="211"/>
        <end position="225"/>
    </location>
</feature>
<accession>A0A8J4D017</accession>
<dbReference type="InterPro" id="IPR011766">
    <property type="entry name" value="TPP_enzyme_TPP-bd"/>
</dbReference>
<name>A0A8J4D017_9CHLO</name>
<evidence type="ECO:0000256" key="1">
    <source>
        <dbReference type="SAM" id="MobiDB-lite"/>
    </source>
</evidence>
<dbReference type="SUPFAM" id="SSF52518">
    <property type="entry name" value="Thiamin diphosphate-binding fold (THDP-binding)"/>
    <property type="match status" value="1"/>
</dbReference>
<dbReference type="PANTHER" id="PTHR42916">
    <property type="entry name" value="2-SUCCINYL-5-ENOLPYRUVYL-6-HYDROXY-3-CYCLOHEXENE-1-CARBOXYLATE SYNTHASE"/>
    <property type="match status" value="1"/>
</dbReference>
<dbReference type="GO" id="GO:0003824">
    <property type="term" value="F:catalytic activity"/>
    <property type="evidence" value="ECO:0007669"/>
    <property type="project" value="InterPro"/>
</dbReference>
<dbReference type="Proteomes" id="UP000722791">
    <property type="component" value="Unassembled WGS sequence"/>
</dbReference>
<dbReference type="EMBL" id="BNCP01000088">
    <property type="protein sequence ID" value="GIL93100.1"/>
    <property type="molecule type" value="Genomic_DNA"/>
</dbReference>
<comment type="caution">
    <text evidence="3">The sequence shown here is derived from an EMBL/GenBank/DDBJ whole genome shotgun (WGS) entry which is preliminary data.</text>
</comment>
<feature type="region of interest" description="Disordered" evidence="1">
    <location>
        <begin position="204"/>
        <end position="225"/>
    </location>
</feature>
<dbReference type="AlphaFoldDB" id="A0A8J4D017"/>
<protein>
    <recommendedName>
        <fullName evidence="2">Thiamine pyrophosphate enzyme TPP-binding domain-containing protein</fullName>
    </recommendedName>
</protein>
<sequence length="323" mass="33761">MFCVAPGFAEGLSRPATLLVGDLSFLHDINGLNLLRGGELRPPLTVVLINNAGGGIFSFLPIASSIPEDEFTPLWATPQNVDLEAMCRAQGIPHQRVTTPEGLVPALQAAWGINRHSVVEVITDRSTNVELHRRIQAAALRAAQHCHWLASKLDVAVSSSAPSLSLAPVPDSVGQLAEAGSGCRPLVTDGLHWRRYSLPLALPLTTPPMPSSSSNSNSSSGPSLSTGIGVREGLLLQLRLSWTDGSVAGEGVGDVAPLPGLHSETLEEAEVQVAALSGLLDGVTVRPSLALLGGRPGAWLGARVGLDPTWLLPSVRWGSGALQ</sequence>
<keyword evidence="5" id="KW-1185">Reference proteome</keyword>
<feature type="domain" description="Thiamine pyrophosphate enzyme TPP-binding" evidence="2">
    <location>
        <begin position="14"/>
        <end position="121"/>
    </location>
</feature>
<evidence type="ECO:0000259" key="2">
    <source>
        <dbReference type="Pfam" id="PF02775"/>
    </source>
</evidence>
<reference evidence="3" key="1">
    <citation type="journal article" date="2021" name="Proc. Natl. Acad. Sci. U.S.A.">
        <title>Three genomes in the algal genus Volvox reveal the fate of a haploid sex-determining region after a transition to homothallism.</title>
        <authorList>
            <person name="Yamamoto K."/>
            <person name="Hamaji T."/>
            <person name="Kawai-Toyooka H."/>
            <person name="Matsuzaki R."/>
            <person name="Takahashi F."/>
            <person name="Nishimura Y."/>
            <person name="Kawachi M."/>
            <person name="Noguchi H."/>
            <person name="Minakuchi Y."/>
            <person name="Umen J.G."/>
            <person name="Toyoda A."/>
            <person name="Nozaki H."/>
        </authorList>
    </citation>
    <scope>NUCLEOTIDE SEQUENCE</scope>
    <source>
        <strain evidence="4">NIES-3785</strain>
        <strain evidence="3">NIES-3786</strain>
    </source>
</reference>
<dbReference type="InterPro" id="IPR029017">
    <property type="entry name" value="Enolase-like_N"/>
</dbReference>
<evidence type="ECO:0000313" key="5">
    <source>
        <dbReference type="Proteomes" id="UP000747110"/>
    </source>
</evidence>
<dbReference type="GO" id="GO:0030976">
    <property type="term" value="F:thiamine pyrophosphate binding"/>
    <property type="evidence" value="ECO:0007669"/>
    <property type="project" value="InterPro"/>
</dbReference>
<dbReference type="Gene3D" id="3.30.390.10">
    <property type="entry name" value="Enolase-like, N-terminal domain"/>
    <property type="match status" value="1"/>
</dbReference>
<gene>
    <name evidence="3" type="ORF">Vretifemale_20558</name>
    <name evidence="4" type="ORF">Vretimale_16743</name>
</gene>